<protein>
    <submittedName>
        <fullName evidence="2">Uncharacterized protein</fullName>
    </submittedName>
</protein>
<comment type="caution">
    <text evidence="2">The sequence shown here is derived from an EMBL/GenBank/DDBJ whole genome shotgun (WGS) entry which is preliminary data.</text>
</comment>
<sequence length="647" mass="70666">QQTPSLPSWLSTDKVPRVRSKIKLKSKAKSRKITLDSNENIDVAKDPLSIEPPSVQSLVTCEKGTTFLHSPVSFIPTVESIQHPATHPVENIQNPATKSMLLESSPPVSTLLPHTGPSFNELLPPNSSTEPHFSKHRPASTPSCIELPNAVPSVTRPSSVEHNIEDVSTETMHLPVITPGETKTQPDSASPSVQECLLSKEVEYFSKVQPLPTSISYSLLTLPQSVTFSVVHPNHASSRYTLPTTTNSMGHIPQTSSIEVLPLRHGKNNVEDKNCMNNTQQISLPCPTVPSLTLDSNRSTPSDFEIEVGTEDNFEDDGKFRPIHQPKLRKLSWKDYAAPYSRLVPTSLSDSPPMSPWGLPSGGPSTSAIFHQDQQRALLNNSVLTNQHAKNVSQNISKRRKRVKNFRGKKSTEKKIPVTPSALDEFTPTETAESVTSYLTKKFSSTPGSKIKGPRLLHDPSKKKATPQKSESDTSLAPASQILPGPISTAELSKTPSLSEIFGIEIKNNAKSLTLATDTKSAKSQVEAKGGANKEILQVAKKRTSQVAKKKTSQVARKKTSQTVMEKRSQVAKKRTSGKKKGLGATQKFNSKLDVTDITTGLKTSDRLETSASDNTFKLLSPESQDVIQPTSDNFESRQPAIKNELL</sequence>
<feature type="compositionally biased region" description="Basic residues" evidence="1">
    <location>
        <begin position="397"/>
        <end position="409"/>
    </location>
</feature>
<feature type="compositionally biased region" description="Polar residues" evidence="1">
    <location>
        <begin position="467"/>
        <end position="478"/>
    </location>
</feature>
<dbReference type="AlphaFoldDB" id="A0AAV2HJE5"/>
<feature type="region of interest" description="Disordered" evidence="1">
    <location>
        <begin position="385"/>
        <end position="431"/>
    </location>
</feature>
<feature type="non-terminal residue" evidence="2">
    <location>
        <position position="647"/>
    </location>
</feature>
<feature type="non-terminal residue" evidence="2">
    <location>
        <position position="1"/>
    </location>
</feature>
<reference evidence="2 3" key="1">
    <citation type="submission" date="2024-04" db="EMBL/GenBank/DDBJ databases">
        <authorList>
            <consortium name="Genoscope - CEA"/>
            <person name="William W."/>
        </authorList>
    </citation>
    <scope>NUCLEOTIDE SEQUENCE [LARGE SCALE GENOMIC DNA]</scope>
</reference>
<proteinExistence type="predicted"/>
<dbReference type="EMBL" id="CAXITT010000162">
    <property type="protein sequence ID" value="CAL1534151.1"/>
    <property type="molecule type" value="Genomic_DNA"/>
</dbReference>
<feature type="compositionally biased region" description="Polar residues" evidence="1">
    <location>
        <begin position="610"/>
        <end position="634"/>
    </location>
</feature>
<feature type="region of interest" description="Disordered" evidence="1">
    <location>
        <begin position="443"/>
        <end position="488"/>
    </location>
</feature>
<evidence type="ECO:0000313" key="3">
    <source>
        <dbReference type="Proteomes" id="UP001497497"/>
    </source>
</evidence>
<feature type="region of interest" description="Disordered" evidence="1">
    <location>
        <begin position="609"/>
        <end position="647"/>
    </location>
</feature>
<evidence type="ECO:0000313" key="2">
    <source>
        <dbReference type="EMBL" id="CAL1534151.1"/>
    </source>
</evidence>
<accession>A0AAV2HJE5</accession>
<dbReference type="Proteomes" id="UP001497497">
    <property type="component" value="Unassembled WGS sequence"/>
</dbReference>
<keyword evidence="3" id="KW-1185">Reference proteome</keyword>
<evidence type="ECO:0000256" key="1">
    <source>
        <dbReference type="SAM" id="MobiDB-lite"/>
    </source>
</evidence>
<name>A0AAV2HJE5_LYMST</name>
<organism evidence="2 3">
    <name type="scientific">Lymnaea stagnalis</name>
    <name type="common">Great pond snail</name>
    <name type="synonym">Helix stagnalis</name>
    <dbReference type="NCBI Taxonomy" id="6523"/>
    <lineage>
        <taxon>Eukaryota</taxon>
        <taxon>Metazoa</taxon>
        <taxon>Spiralia</taxon>
        <taxon>Lophotrochozoa</taxon>
        <taxon>Mollusca</taxon>
        <taxon>Gastropoda</taxon>
        <taxon>Heterobranchia</taxon>
        <taxon>Euthyneura</taxon>
        <taxon>Panpulmonata</taxon>
        <taxon>Hygrophila</taxon>
        <taxon>Lymnaeoidea</taxon>
        <taxon>Lymnaeidae</taxon>
        <taxon>Lymnaea</taxon>
    </lineage>
</organism>
<feature type="compositionally biased region" description="Polar residues" evidence="1">
    <location>
        <begin position="385"/>
        <end position="396"/>
    </location>
</feature>
<feature type="region of interest" description="Disordered" evidence="1">
    <location>
        <begin position="126"/>
        <end position="158"/>
    </location>
</feature>
<gene>
    <name evidence="2" type="ORF">GSLYS_00008111001</name>
</gene>